<organism evidence="1 2">
    <name type="scientific">Araneus ventricosus</name>
    <name type="common">Orbweaver spider</name>
    <name type="synonym">Epeira ventricosa</name>
    <dbReference type="NCBI Taxonomy" id="182803"/>
    <lineage>
        <taxon>Eukaryota</taxon>
        <taxon>Metazoa</taxon>
        <taxon>Ecdysozoa</taxon>
        <taxon>Arthropoda</taxon>
        <taxon>Chelicerata</taxon>
        <taxon>Arachnida</taxon>
        <taxon>Araneae</taxon>
        <taxon>Araneomorphae</taxon>
        <taxon>Entelegynae</taxon>
        <taxon>Araneoidea</taxon>
        <taxon>Araneidae</taxon>
        <taxon>Araneus</taxon>
    </lineage>
</organism>
<evidence type="ECO:0000313" key="1">
    <source>
        <dbReference type="EMBL" id="GBN63621.1"/>
    </source>
</evidence>
<feature type="non-terminal residue" evidence="1">
    <location>
        <position position="79"/>
    </location>
</feature>
<proteinExistence type="predicted"/>
<gene>
    <name evidence="1" type="ORF">AVEN_113557_1</name>
</gene>
<name>A0A4Y2QJX6_ARAVE</name>
<evidence type="ECO:0000313" key="2">
    <source>
        <dbReference type="Proteomes" id="UP000499080"/>
    </source>
</evidence>
<accession>A0A4Y2QJX6</accession>
<comment type="caution">
    <text evidence="1">The sequence shown here is derived from an EMBL/GenBank/DDBJ whole genome shotgun (WGS) entry which is preliminary data.</text>
</comment>
<reference evidence="1 2" key="1">
    <citation type="journal article" date="2019" name="Sci. Rep.">
        <title>Orb-weaving spider Araneus ventricosus genome elucidates the spidroin gene catalogue.</title>
        <authorList>
            <person name="Kono N."/>
            <person name="Nakamura H."/>
            <person name="Ohtoshi R."/>
            <person name="Moran D.A.P."/>
            <person name="Shinohara A."/>
            <person name="Yoshida Y."/>
            <person name="Fujiwara M."/>
            <person name="Mori M."/>
            <person name="Tomita M."/>
            <person name="Arakawa K."/>
        </authorList>
    </citation>
    <scope>NUCLEOTIDE SEQUENCE [LARGE SCALE GENOMIC DNA]</scope>
</reference>
<dbReference type="EMBL" id="BGPR01139086">
    <property type="protein sequence ID" value="GBN63621.1"/>
    <property type="molecule type" value="Genomic_DNA"/>
</dbReference>
<keyword evidence="2" id="KW-1185">Reference proteome</keyword>
<sequence>MMTSKTLTSAETSKMCLCLKILKSLFVSFLKKAALVIQSSLTEDLGMGWVLTDFTTTALCRPKEDGLAVTYIHLSVNLL</sequence>
<protein>
    <submittedName>
        <fullName evidence="1">Uncharacterized protein</fullName>
    </submittedName>
</protein>
<dbReference type="AlphaFoldDB" id="A0A4Y2QJX6"/>
<dbReference type="Proteomes" id="UP000499080">
    <property type="component" value="Unassembled WGS sequence"/>
</dbReference>